<protein>
    <submittedName>
        <fullName evidence="5">Carbon monoxide dehydrogenase</fullName>
    </submittedName>
</protein>
<reference evidence="5 6" key="1">
    <citation type="journal article" date="2015" name="Int. J. Syst. Evol. Microbiol.">
        <title>Burkholderia monticola sp. nov., isolated from mountain soil.</title>
        <authorList>
            <person name="Baek I."/>
            <person name="Seo B."/>
            <person name="Lee I."/>
            <person name="Yi H."/>
            <person name="Chun J."/>
        </authorList>
    </citation>
    <scope>NUCLEOTIDE SEQUENCE [LARGE SCALE GENOMIC DNA]</scope>
    <source>
        <strain evidence="5 6">JC2948</strain>
    </source>
</reference>
<keyword evidence="3" id="KW-0560">Oxidoreductase</keyword>
<dbReference type="Pfam" id="PF03450">
    <property type="entry name" value="CO_deh_flav_C"/>
    <property type="match status" value="1"/>
</dbReference>
<dbReference type="EMBL" id="LRBG01000039">
    <property type="protein sequence ID" value="KXU82190.1"/>
    <property type="molecule type" value="Genomic_DNA"/>
</dbReference>
<sequence>MIPRPFEYHAPKTLPEAIALLNEYGAEAKVLAGGHSLLPMMKLRFAEPAHLIDLGKLAELKGIREAGGEIRIGAMTTENELIWSELLQTHCPLIVEGARQISDPQVRYRGTLGGDLSHGDPGNDHPALMMALDASFVLMGEHGERIVSADDFFLGTYATLLEPGEIMTEIRIPTPAAGTGSCYAKLKRKTGDFATAAAAVTLRTSAGTLSAVRIALTNVADTALRARDAEQYLQGKPLDEPALAEAARLAMAACAPVADLRGDIDYKTAMAGEMTRRALTTAYARAAH</sequence>
<dbReference type="OrthoDB" id="9793944at2"/>
<evidence type="ECO:0000256" key="1">
    <source>
        <dbReference type="ARBA" id="ARBA00022630"/>
    </source>
</evidence>
<organism evidence="5 6">
    <name type="scientific">Paraburkholderia monticola</name>
    <dbReference type="NCBI Taxonomy" id="1399968"/>
    <lineage>
        <taxon>Bacteria</taxon>
        <taxon>Pseudomonadati</taxon>
        <taxon>Pseudomonadota</taxon>
        <taxon>Betaproteobacteria</taxon>
        <taxon>Burkholderiales</taxon>
        <taxon>Burkholderiaceae</taxon>
        <taxon>Paraburkholderia</taxon>
    </lineage>
</organism>
<dbReference type="Gene3D" id="3.30.465.10">
    <property type="match status" value="1"/>
</dbReference>
<dbReference type="SUPFAM" id="SSF55447">
    <property type="entry name" value="CO dehydrogenase flavoprotein C-terminal domain-like"/>
    <property type="match status" value="1"/>
</dbReference>
<evidence type="ECO:0000313" key="6">
    <source>
        <dbReference type="Proteomes" id="UP000075613"/>
    </source>
</evidence>
<dbReference type="RefSeq" id="WP_062136780.1">
    <property type="nucleotide sequence ID" value="NZ_LRBG01000039.1"/>
</dbReference>
<keyword evidence="6" id="KW-1185">Reference proteome</keyword>
<dbReference type="FunFam" id="3.30.465.10:FF:000017">
    <property type="entry name" value="Xanthine dehydrogenase, FAD binding subunit"/>
    <property type="match status" value="1"/>
</dbReference>
<dbReference type="Pfam" id="PF00941">
    <property type="entry name" value="FAD_binding_5"/>
    <property type="match status" value="1"/>
</dbReference>
<dbReference type="SUPFAM" id="SSF56176">
    <property type="entry name" value="FAD-binding/transporter-associated domain-like"/>
    <property type="match status" value="1"/>
</dbReference>
<dbReference type="InterPro" id="IPR002346">
    <property type="entry name" value="Mopterin_DH_FAD-bd"/>
</dbReference>
<dbReference type="FunFam" id="3.30.43.10:FF:000015">
    <property type="entry name" value="Carbon monoxide dehydrogenase medium chain"/>
    <property type="match status" value="1"/>
</dbReference>
<keyword evidence="2" id="KW-0274">FAD</keyword>
<dbReference type="InterPro" id="IPR051312">
    <property type="entry name" value="Diverse_Substr_Oxidored"/>
</dbReference>
<dbReference type="InterPro" id="IPR016166">
    <property type="entry name" value="FAD-bd_PCMH"/>
</dbReference>
<dbReference type="InterPro" id="IPR036683">
    <property type="entry name" value="CO_DH_flav_C_dom_sf"/>
</dbReference>
<dbReference type="InterPro" id="IPR005107">
    <property type="entry name" value="CO_DH_flav_C"/>
</dbReference>
<dbReference type="Proteomes" id="UP000075613">
    <property type="component" value="Unassembled WGS sequence"/>
</dbReference>
<dbReference type="Gene3D" id="3.30.390.50">
    <property type="entry name" value="CO dehydrogenase flavoprotein, C-terminal domain"/>
    <property type="match status" value="1"/>
</dbReference>
<feature type="domain" description="FAD-binding PCMH-type" evidence="4">
    <location>
        <begin position="1"/>
        <end position="177"/>
    </location>
</feature>
<dbReference type="PROSITE" id="PS51387">
    <property type="entry name" value="FAD_PCMH"/>
    <property type="match status" value="1"/>
</dbReference>
<dbReference type="SMART" id="SM01092">
    <property type="entry name" value="CO_deh_flav_C"/>
    <property type="match status" value="1"/>
</dbReference>
<gene>
    <name evidence="5" type="ORF">CI15_31985</name>
</gene>
<accession>A0A149PAZ4</accession>
<dbReference type="AlphaFoldDB" id="A0A149PAZ4"/>
<dbReference type="Gene3D" id="3.30.43.10">
    <property type="entry name" value="Uridine Diphospho-n-acetylenolpyruvylglucosamine Reductase, domain 2"/>
    <property type="match status" value="1"/>
</dbReference>
<keyword evidence="1" id="KW-0285">Flavoprotein</keyword>
<dbReference type="InterPro" id="IPR036318">
    <property type="entry name" value="FAD-bd_PCMH-like_sf"/>
</dbReference>
<dbReference type="InterPro" id="IPR016169">
    <property type="entry name" value="FAD-bd_PCMH_sub2"/>
</dbReference>
<evidence type="ECO:0000313" key="5">
    <source>
        <dbReference type="EMBL" id="KXU82190.1"/>
    </source>
</evidence>
<name>A0A149PAZ4_9BURK</name>
<comment type="caution">
    <text evidence="5">The sequence shown here is derived from an EMBL/GenBank/DDBJ whole genome shotgun (WGS) entry which is preliminary data.</text>
</comment>
<dbReference type="GO" id="GO:0016491">
    <property type="term" value="F:oxidoreductase activity"/>
    <property type="evidence" value="ECO:0007669"/>
    <property type="project" value="UniProtKB-KW"/>
</dbReference>
<evidence type="ECO:0000256" key="3">
    <source>
        <dbReference type="ARBA" id="ARBA00023002"/>
    </source>
</evidence>
<dbReference type="PANTHER" id="PTHR42659:SF2">
    <property type="entry name" value="XANTHINE DEHYDROGENASE SUBUNIT C-RELATED"/>
    <property type="match status" value="1"/>
</dbReference>
<dbReference type="InterPro" id="IPR016167">
    <property type="entry name" value="FAD-bd_PCMH_sub1"/>
</dbReference>
<proteinExistence type="predicted"/>
<evidence type="ECO:0000256" key="2">
    <source>
        <dbReference type="ARBA" id="ARBA00022827"/>
    </source>
</evidence>
<dbReference type="STRING" id="1399968.CI15_31985"/>
<dbReference type="GO" id="GO:0071949">
    <property type="term" value="F:FAD binding"/>
    <property type="evidence" value="ECO:0007669"/>
    <property type="project" value="InterPro"/>
</dbReference>
<evidence type="ECO:0000259" key="4">
    <source>
        <dbReference type="PROSITE" id="PS51387"/>
    </source>
</evidence>
<dbReference type="PANTHER" id="PTHR42659">
    <property type="entry name" value="XANTHINE DEHYDROGENASE SUBUNIT C-RELATED"/>
    <property type="match status" value="1"/>
</dbReference>